<keyword evidence="2" id="KW-0812">Transmembrane</keyword>
<dbReference type="RefSeq" id="WP_201072640.1">
    <property type="nucleotide sequence ID" value="NZ_CP067420.1"/>
</dbReference>
<sequence>MYATLNSSSENVNFHGGSPDDDDAERSPNSLSVIDVPEDKAVKAAAALGKRDDDVGTLKSDMNLLKWMMGFVLAFQIGIFVKLFVH</sequence>
<evidence type="ECO:0000256" key="1">
    <source>
        <dbReference type="SAM" id="MobiDB-lite"/>
    </source>
</evidence>
<dbReference type="EMBL" id="CP067420">
    <property type="protein sequence ID" value="QQP88141.1"/>
    <property type="molecule type" value="Genomic_DNA"/>
</dbReference>
<gene>
    <name evidence="3" type="ORF">IGS68_19045</name>
</gene>
<keyword evidence="2" id="KW-0472">Membrane</keyword>
<feature type="region of interest" description="Disordered" evidence="1">
    <location>
        <begin position="1"/>
        <end position="32"/>
    </location>
</feature>
<proteinExistence type="predicted"/>
<protein>
    <submittedName>
        <fullName evidence="3">Uncharacterized protein</fullName>
    </submittedName>
</protein>
<organism evidence="3 4">
    <name type="scientific">Skermanella cutis</name>
    <dbReference type="NCBI Taxonomy" id="2775420"/>
    <lineage>
        <taxon>Bacteria</taxon>
        <taxon>Pseudomonadati</taxon>
        <taxon>Pseudomonadota</taxon>
        <taxon>Alphaproteobacteria</taxon>
        <taxon>Rhodospirillales</taxon>
        <taxon>Azospirillaceae</taxon>
        <taxon>Skermanella</taxon>
    </lineage>
</organism>
<evidence type="ECO:0000256" key="2">
    <source>
        <dbReference type="SAM" id="Phobius"/>
    </source>
</evidence>
<feature type="compositionally biased region" description="Polar residues" evidence="1">
    <location>
        <begin position="1"/>
        <end position="12"/>
    </location>
</feature>
<evidence type="ECO:0000313" key="4">
    <source>
        <dbReference type="Proteomes" id="UP000595197"/>
    </source>
</evidence>
<keyword evidence="4" id="KW-1185">Reference proteome</keyword>
<accession>A0ABX7B6N8</accession>
<reference evidence="3" key="1">
    <citation type="submission" date="2021-02" db="EMBL/GenBank/DDBJ databases">
        <title>Skermanella TT6 skin isolate.</title>
        <authorList>
            <person name="Lee K."/>
            <person name="Ganzorig M."/>
        </authorList>
    </citation>
    <scope>NUCLEOTIDE SEQUENCE</scope>
    <source>
        <strain evidence="3">TT6</strain>
    </source>
</reference>
<keyword evidence="2" id="KW-1133">Transmembrane helix</keyword>
<dbReference type="Proteomes" id="UP000595197">
    <property type="component" value="Chromosome"/>
</dbReference>
<name>A0ABX7B6N8_9PROT</name>
<feature type="transmembrane region" description="Helical" evidence="2">
    <location>
        <begin position="67"/>
        <end position="85"/>
    </location>
</feature>
<evidence type="ECO:0000313" key="3">
    <source>
        <dbReference type="EMBL" id="QQP88141.1"/>
    </source>
</evidence>